<keyword evidence="4" id="KW-1185">Reference proteome</keyword>
<feature type="compositionally biased region" description="Basic and acidic residues" evidence="1">
    <location>
        <begin position="46"/>
        <end position="63"/>
    </location>
</feature>
<gene>
    <name evidence="3" type="ORF">SAMN06265337_3536</name>
</gene>
<dbReference type="AlphaFoldDB" id="A0A212UER1"/>
<name>A0A212UER1_9BACT</name>
<evidence type="ECO:0000256" key="2">
    <source>
        <dbReference type="SAM" id="SignalP"/>
    </source>
</evidence>
<dbReference type="RefSeq" id="WP_088844787.1">
    <property type="nucleotide sequence ID" value="NZ_FYEW01000002.1"/>
</dbReference>
<feature type="region of interest" description="Disordered" evidence="1">
    <location>
        <begin position="38"/>
        <end position="127"/>
    </location>
</feature>
<evidence type="ECO:0000313" key="3">
    <source>
        <dbReference type="EMBL" id="SNC76735.1"/>
    </source>
</evidence>
<sequence length="127" mass="13391">MTKQLALSALALATLALNACSSEPSDWRPENKVSVDLVAPGSRSSDNFDQHTEAAAHQEKGAAIERPISSGVDLESHNEPKADQVKTANAKDAAETKNTEAVNSVKKSNPTPAQQPNATKEKAGTQE</sequence>
<dbReference type="OrthoDB" id="887022at2"/>
<keyword evidence="2" id="KW-0732">Signal</keyword>
<evidence type="ECO:0000313" key="4">
    <source>
        <dbReference type="Proteomes" id="UP000198131"/>
    </source>
</evidence>
<accession>A0A212UER1</accession>
<protein>
    <recommendedName>
        <fullName evidence="5">Lipoprotein</fullName>
    </recommendedName>
</protein>
<feature type="compositionally biased region" description="Polar residues" evidence="1">
    <location>
        <begin position="99"/>
        <end position="118"/>
    </location>
</feature>
<feature type="compositionally biased region" description="Basic and acidic residues" evidence="1">
    <location>
        <begin position="74"/>
        <end position="84"/>
    </location>
</feature>
<dbReference type="EMBL" id="FYEW01000002">
    <property type="protein sequence ID" value="SNC76735.1"/>
    <property type="molecule type" value="Genomic_DNA"/>
</dbReference>
<dbReference type="Proteomes" id="UP000198131">
    <property type="component" value="Unassembled WGS sequence"/>
</dbReference>
<proteinExistence type="predicted"/>
<reference evidence="4" key="1">
    <citation type="submission" date="2017-06" db="EMBL/GenBank/DDBJ databases">
        <authorList>
            <person name="Varghese N."/>
            <person name="Submissions S."/>
        </authorList>
    </citation>
    <scope>NUCLEOTIDE SEQUENCE [LARGE SCALE GENOMIC DNA]</scope>
    <source>
        <strain evidence="4">DSM 11116</strain>
    </source>
</reference>
<evidence type="ECO:0008006" key="5">
    <source>
        <dbReference type="Google" id="ProtNLM"/>
    </source>
</evidence>
<organism evidence="3 4">
    <name type="scientific">Hymenobacter gelipurpurascens</name>
    <dbReference type="NCBI Taxonomy" id="89968"/>
    <lineage>
        <taxon>Bacteria</taxon>
        <taxon>Pseudomonadati</taxon>
        <taxon>Bacteroidota</taxon>
        <taxon>Cytophagia</taxon>
        <taxon>Cytophagales</taxon>
        <taxon>Hymenobacteraceae</taxon>
        <taxon>Hymenobacter</taxon>
    </lineage>
</organism>
<feature type="signal peptide" evidence="2">
    <location>
        <begin position="1"/>
        <end position="19"/>
    </location>
</feature>
<evidence type="ECO:0000256" key="1">
    <source>
        <dbReference type="SAM" id="MobiDB-lite"/>
    </source>
</evidence>
<feature type="chain" id="PRO_5013324456" description="Lipoprotein" evidence="2">
    <location>
        <begin position="20"/>
        <end position="127"/>
    </location>
</feature>